<evidence type="ECO:0000313" key="2">
    <source>
        <dbReference type="EMBL" id="MBD9359749.1"/>
    </source>
</evidence>
<keyword evidence="1" id="KW-0812">Transmembrane</keyword>
<dbReference type="EMBL" id="JACXST010000001">
    <property type="protein sequence ID" value="MBD9359749.1"/>
    <property type="molecule type" value="Genomic_DNA"/>
</dbReference>
<gene>
    <name evidence="2" type="ORF">EBB_04140</name>
</gene>
<dbReference type="RefSeq" id="WP_192393628.1">
    <property type="nucleotide sequence ID" value="NZ_JACXST010000001.1"/>
</dbReference>
<reference evidence="2 3" key="1">
    <citation type="submission" date="2020-09" db="EMBL/GenBank/DDBJ databases">
        <title>Methylomonas albis sp. nov. and Methylomonas fluvii sp. nov.: Two cold-adapted methanotrophs from the River Elbe and an amended description of Methylovulum psychrotolerans strain Eb1.</title>
        <authorList>
            <person name="Bussmann I.K."/>
            <person name="Klings K.-W."/>
            <person name="Warnstedt J."/>
            <person name="Hoppert M."/>
            <person name="Saborowski A."/>
            <person name="Horn F."/>
            <person name="Liebner S."/>
        </authorList>
    </citation>
    <scope>NUCLEOTIDE SEQUENCE [LARGE SCALE GENOMIC DNA]</scope>
    <source>
        <strain evidence="2 3">EbB</strain>
    </source>
</reference>
<accession>A0ABR9D9F5</accession>
<sequence>MKSCQAQDLKIENLSTMNDFKKDILIGALFIVGVWSFISGLFVISTMLFAVTSIFSNMSTKALLNS</sequence>
<evidence type="ECO:0000256" key="1">
    <source>
        <dbReference type="SAM" id="Phobius"/>
    </source>
</evidence>
<proteinExistence type="predicted"/>
<evidence type="ECO:0000313" key="3">
    <source>
        <dbReference type="Proteomes" id="UP000641152"/>
    </source>
</evidence>
<comment type="caution">
    <text evidence="2">The sequence shown here is derived from an EMBL/GenBank/DDBJ whole genome shotgun (WGS) entry which is preliminary data.</text>
</comment>
<feature type="transmembrane region" description="Helical" evidence="1">
    <location>
        <begin position="24"/>
        <end position="51"/>
    </location>
</feature>
<keyword evidence="1" id="KW-1133">Transmembrane helix</keyword>
<name>A0ABR9D9F5_9GAMM</name>
<keyword evidence="1" id="KW-0472">Membrane</keyword>
<dbReference type="Proteomes" id="UP000641152">
    <property type="component" value="Unassembled WGS sequence"/>
</dbReference>
<keyword evidence="3" id="KW-1185">Reference proteome</keyword>
<protein>
    <submittedName>
        <fullName evidence="2">Uncharacterized protein</fullName>
    </submittedName>
</protein>
<organism evidence="2 3">
    <name type="scientific">Methylomonas fluvii</name>
    <dbReference type="NCBI Taxonomy" id="1854564"/>
    <lineage>
        <taxon>Bacteria</taxon>
        <taxon>Pseudomonadati</taxon>
        <taxon>Pseudomonadota</taxon>
        <taxon>Gammaproteobacteria</taxon>
        <taxon>Methylococcales</taxon>
        <taxon>Methylococcaceae</taxon>
        <taxon>Methylomonas</taxon>
    </lineage>
</organism>